<dbReference type="SUPFAM" id="SSF46894">
    <property type="entry name" value="C-terminal effector domain of the bipartite response regulators"/>
    <property type="match status" value="1"/>
</dbReference>
<dbReference type="PROSITE" id="PS00622">
    <property type="entry name" value="HTH_LUXR_1"/>
    <property type="match status" value="1"/>
</dbReference>
<organism evidence="4 5">
    <name type="scientific">Lentzea rhizosphaerae</name>
    <dbReference type="NCBI Taxonomy" id="2041025"/>
    <lineage>
        <taxon>Bacteria</taxon>
        <taxon>Bacillati</taxon>
        <taxon>Actinomycetota</taxon>
        <taxon>Actinomycetes</taxon>
        <taxon>Pseudonocardiales</taxon>
        <taxon>Pseudonocardiaceae</taxon>
        <taxon>Lentzea</taxon>
    </lineage>
</organism>
<gene>
    <name evidence="4" type="ORF">ACFOWZ_38440</name>
</gene>
<feature type="region of interest" description="Disordered" evidence="2">
    <location>
        <begin position="1"/>
        <end position="39"/>
    </location>
</feature>
<comment type="caution">
    <text evidence="4">The sequence shown here is derived from an EMBL/GenBank/DDBJ whole genome shotgun (WGS) entry which is preliminary data.</text>
</comment>
<dbReference type="Pfam" id="PF00196">
    <property type="entry name" value="GerE"/>
    <property type="match status" value="1"/>
</dbReference>
<evidence type="ECO:0000256" key="2">
    <source>
        <dbReference type="SAM" id="MobiDB-lite"/>
    </source>
</evidence>
<dbReference type="PANTHER" id="PTHR43214:SF42">
    <property type="entry name" value="TRANSCRIPTIONAL REGULATORY PROTEIN DESR"/>
    <property type="match status" value="1"/>
</dbReference>
<name>A0ABV8C5W0_9PSEU</name>
<feature type="compositionally biased region" description="Basic and acidic residues" evidence="2">
    <location>
        <begin position="1"/>
        <end position="10"/>
    </location>
</feature>
<feature type="domain" description="HTH luxR-type" evidence="3">
    <location>
        <begin position="768"/>
        <end position="830"/>
    </location>
</feature>
<dbReference type="PROSITE" id="PS50043">
    <property type="entry name" value="HTH_LUXR_2"/>
    <property type="match status" value="1"/>
</dbReference>
<dbReference type="Gene3D" id="1.25.40.10">
    <property type="entry name" value="Tetratricopeptide repeat domain"/>
    <property type="match status" value="1"/>
</dbReference>
<dbReference type="EMBL" id="JBHRZI010000036">
    <property type="protein sequence ID" value="MFC3897390.1"/>
    <property type="molecule type" value="Genomic_DNA"/>
</dbReference>
<dbReference type="Pfam" id="PF13191">
    <property type="entry name" value="AAA_16"/>
    <property type="match status" value="1"/>
</dbReference>
<dbReference type="InterPro" id="IPR027417">
    <property type="entry name" value="P-loop_NTPase"/>
</dbReference>
<dbReference type="Gene3D" id="1.10.10.10">
    <property type="entry name" value="Winged helix-like DNA-binding domain superfamily/Winged helix DNA-binding domain"/>
    <property type="match status" value="1"/>
</dbReference>
<keyword evidence="5" id="KW-1185">Reference proteome</keyword>
<dbReference type="SUPFAM" id="SSF52540">
    <property type="entry name" value="P-loop containing nucleoside triphosphate hydrolases"/>
    <property type="match status" value="1"/>
</dbReference>
<dbReference type="SMART" id="SM00421">
    <property type="entry name" value="HTH_LUXR"/>
    <property type="match status" value="1"/>
</dbReference>
<feature type="region of interest" description="Disordered" evidence="2">
    <location>
        <begin position="308"/>
        <end position="330"/>
    </location>
</feature>
<proteinExistence type="predicted"/>
<dbReference type="InterPro" id="IPR000792">
    <property type="entry name" value="Tscrpt_reg_LuxR_C"/>
</dbReference>
<accession>A0ABV8C5W0</accession>
<evidence type="ECO:0000259" key="3">
    <source>
        <dbReference type="PROSITE" id="PS50043"/>
    </source>
</evidence>
<sequence>MLRGRDRQRVAGDALGGRARVGGDGQHVGTNAASGEPPILRGRADQLQAIHTLIERAQAGRGGALVLQGEPGSGKTSLLNAARHTCTALLCADVPTIDGDLRQLAHDVTDTNAALLIATEGDPRGLPCITLDPLDRATSMRVLHDLVPGIPATLAVDLTDLACGNPLALVELAKALTHGQLGATEPAPQVLPRNSSLRARLRARFNALSPRAQHITALAAVDEDLDAEALAHRDWEAVVEAGELLDPRRLVRSALSADVPLKLRRKAHAELAEWLPPGPQRTWHQAVVNKDERLAAVLTGHAEDARRRGDYASAARDHDRAARLTSDPDKKAESLLHAAGDHWTHGAPHRARNVLRTALTLTDTPELRALVDLVMGGIDLGESLPDVAADRLIRAARSLAGTRRTLAVAALGFAGEAANIAGDHGRHAKAAEFAKQIRRADEPLATRLTLDHLIGMAATFGGRHDEALPVLREVVELAGEVPGPQARIWASQAAYVLGDARRSHELATSAVTSARESGLNALVPWALVYRALSALLLDQHAAALAAATEGVHAATAIGQHNAVVDHLTILALLSALRGDADSALDRMGIATEHINQRGLIRPGTLGAWAFACVDLTRDRPADALGRLRLHSGHVGIKVMAAPHVVEAAVACGEPSTGDRALQRFEKWACATGSAARLALSHRCHALLQSGTADEHFEEAIRLHRASGTALELAKTELLYGNRLRRGRKPKAAREHLRDAVRIFQTYQADHWVARARAELRAAGDPTGEQKDHPRLTPQQAQIAGLVAEGATNREIAARLFLSHRTVEHHLRNIFARLGVRSRVELSRMLG</sequence>
<evidence type="ECO:0000256" key="1">
    <source>
        <dbReference type="ARBA" id="ARBA00023125"/>
    </source>
</evidence>
<dbReference type="PANTHER" id="PTHR43214">
    <property type="entry name" value="TWO-COMPONENT RESPONSE REGULATOR"/>
    <property type="match status" value="1"/>
</dbReference>
<dbReference type="InterPro" id="IPR016032">
    <property type="entry name" value="Sig_transdc_resp-reg_C-effctor"/>
</dbReference>
<reference evidence="5" key="1">
    <citation type="journal article" date="2019" name="Int. J. Syst. Evol. Microbiol.">
        <title>The Global Catalogue of Microorganisms (GCM) 10K type strain sequencing project: providing services to taxonomists for standard genome sequencing and annotation.</title>
        <authorList>
            <consortium name="The Broad Institute Genomics Platform"/>
            <consortium name="The Broad Institute Genome Sequencing Center for Infectious Disease"/>
            <person name="Wu L."/>
            <person name="Ma J."/>
        </authorList>
    </citation>
    <scope>NUCLEOTIDE SEQUENCE [LARGE SCALE GENOMIC DNA]</scope>
    <source>
        <strain evidence="5">CGMCC 4.7405</strain>
    </source>
</reference>
<dbReference type="RefSeq" id="WP_382378878.1">
    <property type="nucleotide sequence ID" value="NZ_JBHRZI010000036.1"/>
</dbReference>
<dbReference type="InterPro" id="IPR041664">
    <property type="entry name" value="AAA_16"/>
</dbReference>
<dbReference type="PRINTS" id="PR00038">
    <property type="entry name" value="HTHLUXR"/>
</dbReference>
<evidence type="ECO:0000313" key="4">
    <source>
        <dbReference type="EMBL" id="MFC3897390.1"/>
    </source>
</evidence>
<dbReference type="SUPFAM" id="SSF48452">
    <property type="entry name" value="TPR-like"/>
    <property type="match status" value="1"/>
</dbReference>
<dbReference type="CDD" id="cd06170">
    <property type="entry name" value="LuxR_C_like"/>
    <property type="match status" value="1"/>
</dbReference>
<dbReference type="InterPro" id="IPR036388">
    <property type="entry name" value="WH-like_DNA-bd_sf"/>
</dbReference>
<dbReference type="InterPro" id="IPR011990">
    <property type="entry name" value="TPR-like_helical_dom_sf"/>
</dbReference>
<dbReference type="InterPro" id="IPR039420">
    <property type="entry name" value="WalR-like"/>
</dbReference>
<protein>
    <submittedName>
        <fullName evidence="4">LuxR C-terminal-related transcriptional regulator</fullName>
    </submittedName>
</protein>
<evidence type="ECO:0000313" key="5">
    <source>
        <dbReference type="Proteomes" id="UP001595690"/>
    </source>
</evidence>
<dbReference type="Proteomes" id="UP001595690">
    <property type="component" value="Unassembled WGS sequence"/>
</dbReference>
<keyword evidence="1" id="KW-0238">DNA-binding</keyword>